<dbReference type="RefSeq" id="WP_100705803.1">
    <property type="nucleotide sequence ID" value="NZ_NPDL01000015.1"/>
</dbReference>
<dbReference type="FunFam" id="3.40.50.1470:FF:000001">
    <property type="entry name" value="Peptidyl-tRNA hydrolase"/>
    <property type="match status" value="1"/>
</dbReference>
<dbReference type="Proteomes" id="UP000232196">
    <property type="component" value="Unassembled WGS sequence"/>
</dbReference>
<dbReference type="Gene3D" id="3.40.50.1470">
    <property type="entry name" value="Peptidyl-tRNA hydrolase"/>
    <property type="match status" value="1"/>
</dbReference>
<dbReference type="PROSITE" id="PS01196">
    <property type="entry name" value="PEPT_TRNA_HYDROL_2"/>
    <property type="match status" value="1"/>
</dbReference>
<dbReference type="GO" id="GO:0004045">
    <property type="term" value="F:peptidyl-tRNA hydrolase activity"/>
    <property type="evidence" value="ECO:0007669"/>
    <property type="project" value="UniProtKB-UniRule"/>
</dbReference>
<name>A0A2M9XE85_9LEPT</name>
<comment type="catalytic activity">
    <reaction evidence="7 8">
        <text>an N-acyl-L-alpha-aminoacyl-tRNA + H2O = an N-acyl-L-amino acid + a tRNA + H(+)</text>
        <dbReference type="Rhea" id="RHEA:54448"/>
        <dbReference type="Rhea" id="RHEA-COMP:10123"/>
        <dbReference type="Rhea" id="RHEA-COMP:13883"/>
        <dbReference type="ChEBI" id="CHEBI:15377"/>
        <dbReference type="ChEBI" id="CHEBI:15378"/>
        <dbReference type="ChEBI" id="CHEBI:59874"/>
        <dbReference type="ChEBI" id="CHEBI:78442"/>
        <dbReference type="ChEBI" id="CHEBI:138191"/>
        <dbReference type="EC" id="3.1.1.29"/>
    </reaction>
</comment>
<dbReference type="SUPFAM" id="SSF53178">
    <property type="entry name" value="Peptidyl-tRNA hydrolase-like"/>
    <property type="match status" value="1"/>
</dbReference>
<dbReference type="InterPro" id="IPR001328">
    <property type="entry name" value="Pept_tRNA_hydro"/>
</dbReference>
<keyword evidence="11" id="KW-1185">Reference proteome</keyword>
<keyword evidence="4 7" id="KW-0694">RNA-binding</keyword>
<gene>
    <name evidence="7" type="primary">pth</name>
    <name evidence="10" type="ORF">CH357_05730</name>
</gene>
<dbReference type="CDD" id="cd00462">
    <property type="entry name" value="PTH"/>
    <property type="match status" value="1"/>
</dbReference>
<dbReference type="PANTHER" id="PTHR17224:SF1">
    <property type="entry name" value="PEPTIDYL-TRNA HYDROLASE"/>
    <property type="match status" value="1"/>
</dbReference>
<evidence type="ECO:0000256" key="8">
    <source>
        <dbReference type="RuleBase" id="RU000673"/>
    </source>
</evidence>
<keyword evidence="3 7" id="KW-0378">Hydrolase</keyword>
<comment type="similarity">
    <text evidence="5 7 9">Belongs to the PTH family.</text>
</comment>
<protein>
    <recommendedName>
        <fullName evidence="6 7">Peptidyl-tRNA hydrolase</fullName>
        <shortName evidence="7">Pth</shortName>
        <ecNumber evidence="1 7">3.1.1.29</ecNumber>
    </recommendedName>
</protein>
<dbReference type="PROSITE" id="PS01195">
    <property type="entry name" value="PEPT_TRNA_HYDROL_1"/>
    <property type="match status" value="1"/>
</dbReference>
<evidence type="ECO:0000256" key="4">
    <source>
        <dbReference type="ARBA" id="ARBA00022884"/>
    </source>
</evidence>
<dbReference type="NCBIfam" id="TIGR00447">
    <property type="entry name" value="pth"/>
    <property type="match status" value="1"/>
</dbReference>
<evidence type="ECO:0000256" key="2">
    <source>
        <dbReference type="ARBA" id="ARBA00022555"/>
    </source>
</evidence>
<dbReference type="GO" id="GO:0072344">
    <property type="term" value="P:rescue of stalled ribosome"/>
    <property type="evidence" value="ECO:0007669"/>
    <property type="project" value="UniProtKB-UniRule"/>
</dbReference>
<feature type="binding site" evidence="7">
    <location>
        <position position="18"/>
    </location>
    <ligand>
        <name>tRNA</name>
        <dbReference type="ChEBI" id="CHEBI:17843"/>
    </ligand>
</feature>
<sequence>MANLKLMIVGLGNPGQKYERNRHNIGFLVLDDLVKDWGVDMNHSSKEAKGKMDKDGVSYYFLKPLEYMNLSGKAVSELSRKNGIPPENILVIHDEVDFPFSKLKFKQSGGNGGHNGIKDISEKLGSPDFFRLRFGVGKPGDSALTAGHVLSNFSQEEMSKLPELFDQAKQKIKDWVRERQIIFSKASDK</sequence>
<evidence type="ECO:0000256" key="1">
    <source>
        <dbReference type="ARBA" id="ARBA00013260"/>
    </source>
</evidence>
<evidence type="ECO:0000256" key="7">
    <source>
        <dbReference type="HAMAP-Rule" id="MF_00083"/>
    </source>
</evidence>
<dbReference type="HAMAP" id="MF_00083">
    <property type="entry name" value="Pept_tRNA_hydro_bact"/>
    <property type="match status" value="1"/>
</dbReference>
<feature type="binding site" evidence="7">
    <location>
        <position position="69"/>
    </location>
    <ligand>
        <name>tRNA</name>
        <dbReference type="ChEBI" id="CHEBI:17843"/>
    </ligand>
</feature>
<evidence type="ECO:0000313" key="10">
    <source>
        <dbReference type="EMBL" id="PJZ26003.1"/>
    </source>
</evidence>
<dbReference type="GO" id="GO:0000049">
    <property type="term" value="F:tRNA binding"/>
    <property type="evidence" value="ECO:0007669"/>
    <property type="project" value="UniProtKB-UniRule"/>
</dbReference>
<evidence type="ECO:0000256" key="5">
    <source>
        <dbReference type="ARBA" id="ARBA00038063"/>
    </source>
</evidence>
<accession>A0A2M9XE85</accession>
<dbReference type="GO" id="GO:0005737">
    <property type="term" value="C:cytoplasm"/>
    <property type="evidence" value="ECO:0007669"/>
    <property type="project" value="UniProtKB-SubCell"/>
</dbReference>
<dbReference type="GO" id="GO:0006515">
    <property type="term" value="P:protein quality control for misfolded or incompletely synthesized proteins"/>
    <property type="evidence" value="ECO:0007669"/>
    <property type="project" value="UniProtKB-UniRule"/>
</dbReference>
<feature type="active site" description="Proton acceptor" evidence="7">
    <location>
        <position position="23"/>
    </location>
</feature>
<comment type="function">
    <text evidence="7">Catalyzes the release of premature peptidyl moieties from peptidyl-tRNA molecules trapped in stalled 50S ribosomal subunits, and thus maintains levels of free tRNAs and 50S ribosomes.</text>
</comment>
<feature type="binding site" evidence="7">
    <location>
        <position position="115"/>
    </location>
    <ligand>
        <name>tRNA</name>
        <dbReference type="ChEBI" id="CHEBI:17843"/>
    </ligand>
</feature>
<dbReference type="EMBL" id="NPDN01000003">
    <property type="protein sequence ID" value="PJZ26003.1"/>
    <property type="molecule type" value="Genomic_DNA"/>
</dbReference>
<dbReference type="InterPro" id="IPR036416">
    <property type="entry name" value="Pept_tRNA_hydro_sf"/>
</dbReference>
<reference evidence="10 11" key="1">
    <citation type="submission" date="2017-07" db="EMBL/GenBank/DDBJ databases">
        <title>Leptospira spp. isolated from tropical soils.</title>
        <authorList>
            <person name="Thibeaux R."/>
            <person name="Iraola G."/>
            <person name="Ferres I."/>
            <person name="Bierque E."/>
            <person name="Girault D."/>
            <person name="Soupe-Gilbert M.-E."/>
            <person name="Picardeau M."/>
            <person name="Goarant C."/>
        </authorList>
    </citation>
    <scope>NUCLEOTIDE SEQUENCE [LARGE SCALE GENOMIC DNA]</scope>
    <source>
        <strain evidence="10 11">MCA1-C-A1</strain>
    </source>
</reference>
<keyword evidence="7" id="KW-0963">Cytoplasm</keyword>
<dbReference type="Pfam" id="PF01195">
    <property type="entry name" value="Pept_tRNA_hydro"/>
    <property type="match status" value="1"/>
</dbReference>
<comment type="caution">
    <text evidence="10">The sequence shown here is derived from an EMBL/GenBank/DDBJ whole genome shotgun (WGS) entry which is preliminary data.</text>
</comment>
<organism evidence="10 11">
    <name type="scientific">Leptospira hartskeerlii</name>
    <dbReference type="NCBI Taxonomy" id="2023177"/>
    <lineage>
        <taxon>Bacteria</taxon>
        <taxon>Pseudomonadati</taxon>
        <taxon>Spirochaetota</taxon>
        <taxon>Spirochaetia</taxon>
        <taxon>Leptospirales</taxon>
        <taxon>Leptospiraceae</taxon>
        <taxon>Leptospira</taxon>
    </lineage>
</organism>
<feature type="site" description="Stabilizes the basic form of H active site to accept a proton" evidence="7">
    <location>
        <position position="94"/>
    </location>
</feature>
<dbReference type="PANTHER" id="PTHR17224">
    <property type="entry name" value="PEPTIDYL-TRNA HYDROLASE"/>
    <property type="match status" value="1"/>
</dbReference>
<comment type="subunit">
    <text evidence="7">Monomer.</text>
</comment>
<dbReference type="OrthoDB" id="9800507at2"/>
<evidence type="ECO:0000256" key="9">
    <source>
        <dbReference type="RuleBase" id="RU004320"/>
    </source>
</evidence>
<keyword evidence="2 7" id="KW-0820">tRNA-binding</keyword>
<evidence type="ECO:0000313" key="11">
    <source>
        <dbReference type="Proteomes" id="UP000232196"/>
    </source>
</evidence>
<comment type="function">
    <text evidence="7">Hydrolyzes ribosome-free peptidyl-tRNAs (with 1 or more amino acids incorporated), which drop off the ribosome during protein synthesis, or as a result of ribosome stalling.</text>
</comment>
<feature type="binding site" evidence="7">
    <location>
        <position position="67"/>
    </location>
    <ligand>
        <name>tRNA</name>
        <dbReference type="ChEBI" id="CHEBI:17843"/>
    </ligand>
</feature>
<proteinExistence type="inferred from homology"/>
<dbReference type="InterPro" id="IPR018171">
    <property type="entry name" value="Pept_tRNA_hydro_CS"/>
</dbReference>
<dbReference type="AlphaFoldDB" id="A0A2M9XE85"/>
<evidence type="ECO:0000256" key="3">
    <source>
        <dbReference type="ARBA" id="ARBA00022801"/>
    </source>
</evidence>
<feature type="site" description="Discriminates between blocked and unblocked aminoacyl-tRNA" evidence="7">
    <location>
        <position position="13"/>
    </location>
</feature>
<evidence type="ECO:0000256" key="6">
    <source>
        <dbReference type="ARBA" id="ARBA00050038"/>
    </source>
</evidence>
<dbReference type="EC" id="3.1.1.29" evidence="1 7"/>
<comment type="subcellular location">
    <subcellularLocation>
        <location evidence="7">Cytoplasm</location>
    </subcellularLocation>
</comment>